<sequence>MGNFLIFSWALVLVLLGQIAHFLMPTGLSATEDLGMRKYANLISIESTDSNAVEVDGIRFEILMPQRELTIPAKIPGAHTPVQLGIEITNNTQILIRFPPFDPLFAVFIEIVGADGKPFQKHWTRAMLLKSEQAACPLVKPGQSTIFFLDAKLFWQNNKLLLGGSDGLGGSWYFDHLKPGDYQARFTYMSARSVMPCYDPTTDGGEIIPGIWTGKASTPFVMFHLVQF</sequence>
<proteinExistence type="predicted"/>
<keyword evidence="2" id="KW-1185">Reference proteome</keyword>
<reference evidence="1 2" key="1">
    <citation type="submission" date="2020-10" db="EMBL/GenBank/DDBJ databases">
        <authorList>
            <person name="Castelo-Branco R."/>
            <person name="Eusebio N."/>
            <person name="Adriana R."/>
            <person name="Vieira A."/>
            <person name="Brugerolle De Fraissinette N."/>
            <person name="Rezende De Castro R."/>
            <person name="Schneider M.P."/>
            <person name="Vasconcelos V."/>
            <person name="Leao P.N."/>
        </authorList>
    </citation>
    <scope>NUCLEOTIDE SEQUENCE [LARGE SCALE GENOMIC DNA]</scope>
    <source>
        <strain evidence="1 2">LEGE 06226</strain>
    </source>
</reference>
<organism evidence="1 2">
    <name type="scientific">Planktothrix mougeotii LEGE 06226</name>
    <dbReference type="NCBI Taxonomy" id="1828728"/>
    <lineage>
        <taxon>Bacteria</taxon>
        <taxon>Bacillati</taxon>
        <taxon>Cyanobacteriota</taxon>
        <taxon>Cyanophyceae</taxon>
        <taxon>Oscillatoriophycideae</taxon>
        <taxon>Oscillatoriales</taxon>
        <taxon>Microcoleaceae</taxon>
        <taxon>Planktothrix</taxon>
    </lineage>
</organism>
<gene>
    <name evidence="1" type="ORF">IQ236_17640</name>
</gene>
<accession>A0ABR9UEX9</accession>
<name>A0ABR9UEX9_9CYAN</name>
<protein>
    <submittedName>
        <fullName evidence="1">Uncharacterized protein</fullName>
    </submittedName>
</protein>
<dbReference type="EMBL" id="JADEWU010000045">
    <property type="protein sequence ID" value="MBE9145025.1"/>
    <property type="molecule type" value="Genomic_DNA"/>
</dbReference>
<evidence type="ECO:0000313" key="2">
    <source>
        <dbReference type="Proteomes" id="UP000640725"/>
    </source>
</evidence>
<evidence type="ECO:0000313" key="1">
    <source>
        <dbReference type="EMBL" id="MBE9145025.1"/>
    </source>
</evidence>
<dbReference type="Proteomes" id="UP000640725">
    <property type="component" value="Unassembled WGS sequence"/>
</dbReference>
<dbReference type="RefSeq" id="WP_193870510.1">
    <property type="nucleotide sequence ID" value="NZ_JADEWU010000045.1"/>
</dbReference>
<comment type="caution">
    <text evidence="1">The sequence shown here is derived from an EMBL/GenBank/DDBJ whole genome shotgun (WGS) entry which is preliminary data.</text>
</comment>